<accession>A0ABP0G8A2</accession>
<keyword evidence="1" id="KW-0732">Signal</keyword>
<keyword evidence="4" id="KW-1185">Reference proteome</keyword>
<dbReference type="InterPro" id="IPR017943">
    <property type="entry name" value="Bactericidal_perm-incr_a/b_dom"/>
</dbReference>
<proteinExistence type="predicted"/>
<dbReference type="InterPro" id="IPR032942">
    <property type="entry name" value="BPI/LBP/Plunc"/>
</dbReference>
<dbReference type="Gene3D" id="3.15.10.10">
    <property type="entry name" value="Bactericidal permeability-increasing protein, domain 1"/>
    <property type="match status" value="1"/>
</dbReference>
<evidence type="ECO:0000313" key="3">
    <source>
        <dbReference type="EMBL" id="CAK8688041.1"/>
    </source>
</evidence>
<dbReference type="InterPro" id="IPR017942">
    <property type="entry name" value="Lipid-bd_serum_glycop_N"/>
</dbReference>
<gene>
    <name evidence="3" type="ORF">CVLEPA_LOCUS20081</name>
</gene>
<dbReference type="PANTHER" id="PTHR10504:SF131">
    <property type="entry name" value="BPI2 DOMAIN-CONTAINING PROTEIN"/>
    <property type="match status" value="1"/>
</dbReference>
<dbReference type="Gene3D" id="3.15.20.10">
    <property type="entry name" value="Bactericidal permeability-increasing protein, domain 2"/>
    <property type="match status" value="1"/>
</dbReference>
<evidence type="ECO:0000256" key="1">
    <source>
        <dbReference type="SAM" id="SignalP"/>
    </source>
</evidence>
<feature type="chain" id="PRO_5046924873" description="Lipid-binding serum glycoprotein N-terminal domain-containing protein" evidence="1">
    <location>
        <begin position="20"/>
        <end position="452"/>
    </location>
</feature>
<feature type="domain" description="Lipid-binding serum glycoprotein N-terminal" evidence="2">
    <location>
        <begin position="32"/>
        <end position="199"/>
    </location>
</feature>
<dbReference type="PANTHER" id="PTHR10504">
    <property type="entry name" value="BACTERICIDAL PERMEABILITY-INCREASING BPI PROTEIN-RELATED"/>
    <property type="match status" value="1"/>
</dbReference>
<evidence type="ECO:0000313" key="4">
    <source>
        <dbReference type="Proteomes" id="UP001642483"/>
    </source>
</evidence>
<organism evidence="3 4">
    <name type="scientific">Clavelina lepadiformis</name>
    <name type="common">Light-bulb sea squirt</name>
    <name type="synonym">Ascidia lepadiformis</name>
    <dbReference type="NCBI Taxonomy" id="159417"/>
    <lineage>
        <taxon>Eukaryota</taxon>
        <taxon>Metazoa</taxon>
        <taxon>Chordata</taxon>
        <taxon>Tunicata</taxon>
        <taxon>Ascidiacea</taxon>
        <taxon>Aplousobranchia</taxon>
        <taxon>Clavelinidae</taxon>
        <taxon>Clavelina</taxon>
    </lineage>
</organism>
<name>A0ABP0G8A2_CLALP</name>
<reference evidence="3 4" key="1">
    <citation type="submission" date="2024-02" db="EMBL/GenBank/DDBJ databases">
        <authorList>
            <person name="Daric V."/>
            <person name="Darras S."/>
        </authorList>
    </citation>
    <scope>NUCLEOTIDE SEQUENCE [LARGE SCALE GENOMIC DNA]</scope>
</reference>
<sequence length="452" mass="49872">MSTIARFCFINFYFAIVASQRASVQISVKQSGLDQVKDDVLSFISSKLASVLLPTFYGENFQVSNVKIDVFEAGSGESMTSPPNGYKIISQGGAVVVKGEWKVWQMAHFFTSSITLSYEGALSARIPGAAFTQDFVLRSNGGKPEFAVGSCEVDLGKVQVQVHDTSRPWVIETVVNATEQPIRDALLRLMCPVITEVLRDESSALTRRFDANFPLFLQTGVKLDLLRSPAARLDSVDIYVRGRSFPLSNPQLSFPFPSPLLPSPLTSSHMSRFTLSTYVINTLLYSLHVDEYFRESFTSGQIREFSQTLPRAPLGIFASRSVGIIFESDHSPDARLKPPYIEISGNFTLTVRRTLASRSRTISRSRAEATILLSISANSSAVQVITERTELSLGNPLIRAMASDSLTKAIGPAVQSALNHAIFSFPQHFGYSPYFISTEVAENFIRVDADFR</sequence>
<protein>
    <recommendedName>
        <fullName evidence="2">Lipid-binding serum glycoprotein N-terminal domain-containing protein</fullName>
    </recommendedName>
</protein>
<evidence type="ECO:0000259" key="2">
    <source>
        <dbReference type="Pfam" id="PF01273"/>
    </source>
</evidence>
<dbReference type="Pfam" id="PF01273">
    <property type="entry name" value="LBP_BPI_CETP"/>
    <property type="match status" value="1"/>
</dbReference>
<comment type="caution">
    <text evidence="3">The sequence shown here is derived from an EMBL/GenBank/DDBJ whole genome shotgun (WGS) entry which is preliminary data.</text>
</comment>
<dbReference type="SUPFAM" id="SSF55394">
    <property type="entry name" value="Bactericidal permeability-increasing protein, BPI"/>
    <property type="match status" value="2"/>
</dbReference>
<dbReference type="Proteomes" id="UP001642483">
    <property type="component" value="Unassembled WGS sequence"/>
</dbReference>
<dbReference type="EMBL" id="CAWYQH010000108">
    <property type="protein sequence ID" value="CAK8688041.1"/>
    <property type="molecule type" value="Genomic_DNA"/>
</dbReference>
<feature type="signal peptide" evidence="1">
    <location>
        <begin position="1"/>
        <end position="19"/>
    </location>
</feature>